<dbReference type="OrthoDB" id="66095at2759"/>
<dbReference type="AlphaFoldDB" id="A0A9P5X5A9"/>
<comment type="caution">
    <text evidence="2">The sequence shown here is derived from an EMBL/GenBank/DDBJ whole genome shotgun (WGS) entry which is preliminary data.</text>
</comment>
<name>A0A9P5X5A9_9AGAR</name>
<evidence type="ECO:0000313" key="2">
    <source>
        <dbReference type="EMBL" id="KAF9443636.1"/>
    </source>
</evidence>
<dbReference type="Proteomes" id="UP000807342">
    <property type="component" value="Unassembled WGS sequence"/>
</dbReference>
<proteinExistence type="predicted"/>
<gene>
    <name evidence="2" type="ORF">P691DRAFT_737591</name>
</gene>
<protein>
    <submittedName>
        <fullName evidence="2">Uncharacterized protein</fullName>
    </submittedName>
</protein>
<evidence type="ECO:0000256" key="1">
    <source>
        <dbReference type="SAM" id="MobiDB-lite"/>
    </source>
</evidence>
<dbReference type="EMBL" id="MU151451">
    <property type="protein sequence ID" value="KAF9443636.1"/>
    <property type="molecule type" value="Genomic_DNA"/>
</dbReference>
<evidence type="ECO:0000313" key="3">
    <source>
        <dbReference type="Proteomes" id="UP000807342"/>
    </source>
</evidence>
<organism evidence="2 3">
    <name type="scientific">Macrolepiota fuliginosa MF-IS2</name>
    <dbReference type="NCBI Taxonomy" id="1400762"/>
    <lineage>
        <taxon>Eukaryota</taxon>
        <taxon>Fungi</taxon>
        <taxon>Dikarya</taxon>
        <taxon>Basidiomycota</taxon>
        <taxon>Agaricomycotina</taxon>
        <taxon>Agaricomycetes</taxon>
        <taxon>Agaricomycetidae</taxon>
        <taxon>Agaricales</taxon>
        <taxon>Agaricineae</taxon>
        <taxon>Agaricaceae</taxon>
        <taxon>Macrolepiota</taxon>
    </lineage>
</organism>
<sequence>MHFELSPHSDTPSELDVFDVRSFLLRKLPAELGDDIIDKAEYWPSISANCSAYIRVPSWVGGERRTSFCYAITPPIPTISRLVKTRGTTRDEVEFDEVEAKVRRRVKKVIFRVTSHDQGWGGDTGLKLPYAGSWTWFDAEIWRPNTVNGTSNFPTKTSTQPSSFDITSDLPISSPTDETLEAAGYHRIMPPSAAGHFSSSKAWLLQRNMRASSQLRDHTVIWSDGSGDDGPGVVYHSSNTPTSTALGRSIVADETTSPSWSWVLGNSSSDLGLDSEDLDSNLDAVESDWGALESLQRIDTKEVATYCDEYGFGNGAEFVRAIQPGDRVVIVARALLPGWSNCVKRMSVDIRYTVV</sequence>
<feature type="region of interest" description="Disordered" evidence="1">
    <location>
        <begin position="150"/>
        <end position="173"/>
    </location>
</feature>
<reference evidence="2" key="1">
    <citation type="submission" date="2020-11" db="EMBL/GenBank/DDBJ databases">
        <authorList>
            <consortium name="DOE Joint Genome Institute"/>
            <person name="Ahrendt S."/>
            <person name="Riley R."/>
            <person name="Andreopoulos W."/>
            <person name="Labutti K."/>
            <person name="Pangilinan J."/>
            <person name="Ruiz-Duenas F.J."/>
            <person name="Barrasa J.M."/>
            <person name="Sanchez-Garcia M."/>
            <person name="Camarero S."/>
            <person name="Miyauchi S."/>
            <person name="Serrano A."/>
            <person name="Linde D."/>
            <person name="Babiker R."/>
            <person name="Drula E."/>
            <person name="Ayuso-Fernandez I."/>
            <person name="Pacheco R."/>
            <person name="Padilla G."/>
            <person name="Ferreira P."/>
            <person name="Barriuso J."/>
            <person name="Kellner H."/>
            <person name="Castanera R."/>
            <person name="Alfaro M."/>
            <person name="Ramirez L."/>
            <person name="Pisabarro A.G."/>
            <person name="Kuo A."/>
            <person name="Tritt A."/>
            <person name="Lipzen A."/>
            <person name="He G."/>
            <person name="Yan M."/>
            <person name="Ng V."/>
            <person name="Cullen D."/>
            <person name="Martin F."/>
            <person name="Rosso M.-N."/>
            <person name="Henrissat B."/>
            <person name="Hibbett D."/>
            <person name="Martinez A.T."/>
            <person name="Grigoriev I.V."/>
        </authorList>
    </citation>
    <scope>NUCLEOTIDE SEQUENCE</scope>
    <source>
        <strain evidence="2">MF-IS2</strain>
    </source>
</reference>
<accession>A0A9P5X5A9</accession>
<keyword evidence="3" id="KW-1185">Reference proteome</keyword>